<evidence type="ECO:0000313" key="3">
    <source>
        <dbReference type="Proteomes" id="UP000199290"/>
    </source>
</evidence>
<dbReference type="OrthoDB" id="9780765at2"/>
<dbReference type="InterPro" id="IPR050266">
    <property type="entry name" value="AB_hydrolase_sf"/>
</dbReference>
<dbReference type="EMBL" id="FOYV01000001">
    <property type="protein sequence ID" value="SFR48855.1"/>
    <property type="molecule type" value="Genomic_DNA"/>
</dbReference>
<dbReference type="PANTHER" id="PTHR43798:SF5">
    <property type="entry name" value="MONOACYLGLYCEROL LIPASE ABHD6"/>
    <property type="match status" value="1"/>
</dbReference>
<dbReference type="InterPro" id="IPR029058">
    <property type="entry name" value="AB_hydrolase_fold"/>
</dbReference>
<dbReference type="PRINTS" id="PR00111">
    <property type="entry name" value="ABHYDROLASE"/>
</dbReference>
<gene>
    <name evidence="2" type="ORF">SAMN04488073_2171</name>
</gene>
<reference evidence="3" key="1">
    <citation type="submission" date="2016-10" db="EMBL/GenBank/DDBJ databases">
        <authorList>
            <person name="Varghese N."/>
            <person name="Submissions S."/>
        </authorList>
    </citation>
    <scope>NUCLEOTIDE SEQUENCE [LARGE SCALE GENOMIC DNA]</scope>
    <source>
        <strain evidence="3">CGMCC 1.6294</strain>
    </source>
</reference>
<dbReference type="InterPro" id="IPR000073">
    <property type="entry name" value="AB_hydrolase_1"/>
</dbReference>
<dbReference type="GO" id="GO:0047372">
    <property type="term" value="F:monoacylglycerol lipase activity"/>
    <property type="evidence" value="ECO:0007669"/>
    <property type="project" value="TreeGrafter"/>
</dbReference>
<dbReference type="GO" id="GO:0046464">
    <property type="term" value="P:acylglycerol catabolic process"/>
    <property type="evidence" value="ECO:0007669"/>
    <property type="project" value="TreeGrafter"/>
</dbReference>
<sequence length="295" mass="32845">MQIPAPNLWPAARTGQRLLVGARRRETTVDGHRLVFLERGKPGDGVPTIVLVHGFAAMKENWALWLQTLPRHWHLLVPDLPGFGESSYCSDANYRYETQASRLHQWLARVPTDNLHLAGSSMGGAIVAVLAHRLDPAPRSVTLLNSAGIPEHAEVDVTAPVKSDRDDILIPRDWKGVYRMFNSVGTGKPSLSALTMAGLLGPDLLDRTPSLRHIFDDMLADGFAPVRYLGPQTPPLQVQWGDRDVITPTRCVDWFQSATPHAEIHMFRGVGHLPMLETPWRSAAVLQRFVQHHSR</sequence>
<dbReference type="PANTHER" id="PTHR43798">
    <property type="entry name" value="MONOACYLGLYCEROL LIPASE"/>
    <property type="match status" value="1"/>
</dbReference>
<dbReference type="Proteomes" id="UP000199290">
    <property type="component" value="Unassembled WGS sequence"/>
</dbReference>
<protein>
    <submittedName>
        <fullName evidence="2">Pimeloyl-ACP methyl ester carboxylesterase</fullName>
    </submittedName>
</protein>
<dbReference type="AlphaFoldDB" id="A0A1I6H2X6"/>
<dbReference type="Pfam" id="PF00561">
    <property type="entry name" value="Abhydrolase_1"/>
    <property type="match status" value="1"/>
</dbReference>
<dbReference type="STRING" id="375760.SAMN04488073_2171"/>
<organism evidence="2 3">
    <name type="scientific">Marinobacter gudaonensis</name>
    <dbReference type="NCBI Taxonomy" id="375760"/>
    <lineage>
        <taxon>Bacteria</taxon>
        <taxon>Pseudomonadati</taxon>
        <taxon>Pseudomonadota</taxon>
        <taxon>Gammaproteobacteria</taxon>
        <taxon>Pseudomonadales</taxon>
        <taxon>Marinobacteraceae</taxon>
        <taxon>Marinobacter</taxon>
    </lineage>
</organism>
<dbReference type="Gene3D" id="3.40.50.1820">
    <property type="entry name" value="alpha/beta hydrolase"/>
    <property type="match status" value="1"/>
</dbReference>
<keyword evidence="3" id="KW-1185">Reference proteome</keyword>
<feature type="domain" description="AB hydrolase-1" evidence="1">
    <location>
        <begin position="47"/>
        <end position="159"/>
    </location>
</feature>
<evidence type="ECO:0000259" key="1">
    <source>
        <dbReference type="Pfam" id="PF00561"/>
    </source>
</evidence>
<dbReference type="GO" id="GO:0016020">
    <property type="term" value="C:membrane"/>
    <property type="evidence" value="ECO:0007669"/>
    <property type="project" value="TreeGrafter"/>
</dbReference>
<dbReference type="SUPFAM" id="SSF53474">
    <property type="entry name" value="alpha/beta-Hydrolases"/>
    <property type="match status" value="1"/>
</dbReference>
<proteinExistence type="predicted"/>
<dbReference type="RefSeq" id="WP_091989499.1">
    <property type="nucleotide sequence ID" value="NZ_FOYV01000001.1"/>
</dbReference>
<accession>A0A1I6H2X6</accession>
<name>A0A1I6H2X6_9GAMM</name>
<evidence type="ECO:0000313" key="2">
    <source>
        <dbReference type="EMBL" id="SFR48855.1"/>
    </source>
</evidence>